<keyword evidence="2" id="KW-0472">Membrane</keyword>
<sequence>MLIELVLCSVSIIATVGLLHVVFEQLVRRLSQFYQASLCHLPQCFGGAGWVRGGKARVIHRPRQQRWASIRVATFSGRSRREEEAVMKPATPSVEGGSAGRPHTDPCLKAQFRPPLTGEDEGLSRPRTRYIERSQGIISNTYLDMDIFAQDNFVLVKVFRAMDDEQHECNYVAGRPVTMAAGCCSSVAHPYRVFLHASKEHELTSRKEAE</sequence>
<protein>
    <submittedName>
        <fullName evidence="3">Uncharacterized protein</fullName>
    </submittedName>
</protein>
<keyword evidence="2" id="KW-1133">Transmembrane helix</keyword>
<reference evidence="3 4" key="1">
    <citation type="submission" date="2019-05" db="EMBL/GenBank/DDBJ databases">
        <title>Another draft genome of Portunus trituberculatus and its Hox gene families provides insights of decapod evolution.</title>
        <authorList>
            <person name="Jeong J.-H."/>
            <person name="Song I."/>
            <person name="Kim S."/>
            <person name="Choi T."/>
            <person name="Kim D."/>
            <person name="Ryu S."/>
            <person name="Kim W."/>
        </authorList>
    </citation>
    <scope>NUCLEOTIDE SEQUENCE [LARGE SCALE GENOMIC DNA]</scope>
    <source>
        <tissue evidence="3">Muscle</tissue>
    </source>
</reference>
<dbReference type="Proteomes" id="UP000324222">
    <property type="component" value="Unassembled WGS sequence"/>
</dbReference>
<evidence type="ECO:0000256" key="2">
    <source>
        <dbReference type="SAM" id="Phobius"/>
    </source>
</evidence>
<dbReference type="EMBL" id="VSRR010001896">
    <property type="protein sequence ID" value="MPC28340.1"/>
    <property type="molecule type" value="Genomic_DNA"/>
</dbReference>
<feature type="region of interest" description="Disordered" evidence="1">
    <location>
        <begin position="81"/>
        <end position="112"/>
    </location>
</feature>
<feature type="transmembrane region" description="Helical" evidence="2">
    <location>
        <begin position="6"/>
        <end position="23"/>
    </location>
</feature>
<keyword evidence="4" id="KW-1185">Reference proteome</keyword>
<accession>A0A5B7E300</accession>
<organism evidence="3 4">
    <name type="scientific">Portunus trituberculatus</name>
    <name type="common">Swimming crab</name>
    <name type="synonym">Neptunus trituberculatus</name>
    <dbReference type="NCBI Taxonomy" id="210409"/>
    <lineage>
        <taxon>Eukaryota</taxon>
        <taxon>Metazoa</taxon>
        <taxon>Ecdysozoa</taxon>
        <taxon>Arthropoda</taxon>
        <taxon>Crustacea</taxon>
        <taxon>Multicrustacea</taxon>
        <taxon>Malacostraca</taxon>
        <taxon>Eumalacostraca</taxon>
        <taxon>Eucarida</taxon>
        <taxon>Decapoda</taxon>
        <taxon>Pleocyemata</taxon>
        <taxon>Brachyura</taxon>
        <taxon>Eubrachyura</taxon>
        <taxon>Portunoidea</taxon>
        <taxon>Portunidae</taxon>
        <taxon>Portuninae</taxon>
        <taxon>Portunus</taxon>
    </lineage>
</organism>
<comment type="caution">
    <text evidence="3">The sequence shown here is derived from an EMBL/GenBank/DDBJ whole genome shotgun (WGS) entry which is preliminary data.</text>
</comment>
<keyword evidence="2" id="KW-0812">Transmembrane</keyword>
<evidence type="ECO:0000313" key="3">
    <source>
        <dbReference type="EMBL" id="MPC28340.1"/>
    </source>
</evidence>
<proteinExistence type="predicted"/>
<name>A0A5B7E300_PORTR</name>
<gene>
    <name evidence="3" type="ORF">E2C01_021542</name>
</gene>
<evidence type="ECO:0000313" key="4">
    <source>
        <dbReference type="Proteomes" id="UP000324222"/>
    </source>
</evidence>
<dbReference type="AlphaFoldDB" id="A0A5B7E300"/>
<evidence type="ECO:0000256" key="1">
    <source>
        <dbReference type="SAM" id="MobiDB-lite"/>
    </source>
</evidence>